<sequence>MINALTYILTVLIWGSTWYAIEFQIGVVAPQWSIFYRFALSALVMFLWVALKRDALKIERKYHSQLFLLGLFLFSSNYLMIYFGTAYITSGLVAVCFSFLTFMNIINGRIFYGTAITREVIIGASFGLAGLILIFLPEVSALSLADRTTVGIIFCLIGATSASLGNAVASSKRLSDLPILSMNAWGMLYGALINLIFAILSGEPMRFEWTTDYVGSLIILAILGTVIAFVMYLSLMAKIGMTKISYVGVLLPLVALSISTIFGDYRWTIEALLGLVLIVLGNVIIIKFKAKAPPAKPLEAAE</sequence>
<protein>
    <submittedName>
        <fullName evidence="8">DMT family transporter</fullName>
    </submittedName>
</protein>
<dbReference type="RefSeq" id="WP_310798585.1">
    <property type="nucleotide sequence ID" value="NZ_CP123872.1"/>
</dbReference>
<dbReference type="InterPro" id="IPR037185">
    <property type="entry name" value="EmrE-like"/>
</dbReference>
<feature type="domain" description="EamA" evidence="7">
    <location>
        <begin position="150"/>
        <end position="286"/>
    </location>
</feature>
<keyword evidence="9" id="KW-1185">Reference proteome</keyword>
<name>A0AA52EC94_9PROT</name>
<feature type="transmembrane region" description="Helical" evidence="6">
    <location>
        <begin position="34"/>
        <end position="51"/>
    </location>
</feature>
<evidence type="ECO:0000313" key="9">
    <source>
        <dbReference type="Proteomes" id="UP001268683"/>
    </source>
</evidence>
<keyword evidence="4 6" id="KW-1133">Transmembrane helix</keyword>
<evidence type="ECO:0000256" key="1">
    <source>
        <dbReference type="ARBA" id="ARBA00004141"/>
    </source>
</evidence>
<feature type="transmembrane region" description="Helical" evidence="6">
    <location>
        <begin position="63"/>
        <end position="81"/>
    </location>
</feature>
<evidence type="ECO:0000256" key="2">
    <source>
        <dbReference type="ARBA" id="ARBA00007362"/>
    </source>
</evidence>
<reference evidence="8" key="1">
    <citation type="submission" date="2023-04" db="EMBL/GenBank/DDBJ databases">
        <title>Complete genome sequence of Temperatibacter marinus.</title>
        <authorList>
            <person name="Rong J.-C."/>
            <person name="Yi M.-L."/>
            <person name="Zhao Q."/>
        </authorList>
    </citation>
    <scope>NUCLEOTIDE SEQUENCE</scope>
    <source>
        <strain evidence="8">NBRC 110045</strain>
    </source>
</reference>
<keyword evidence="3 6" id="KW-0812">Transmembrane</keyword>
<dbReference type="Proteomes" id="UP001268683">
    <property type="component" value="Chromosome"/>
</dbReference>
<dbReference type="EMBL" id="CP123872">
    <property type="protein sequence ID" value="WND02747.1"/>
    <property type="molecule type" value="Genomic_DNA"/>
</dbReference>
<feature type="transmembrane region" description="Helical" evidence="6">
    <location>
        <begin position="119"/>
        <end position="136"/>
    </location>
</feature>
<evidence type="ECO:0000259" key="7">
    <source>
        <dbReference type="Pfam" id="PF00892"/>
    </source>
</evidence>
<dbReference type="KEGG" id="tmk:QGN29_14445"/>
<organism evidence="8 9">
    <name type="scientific">Temperatibacter marinus</name>
    <dbReference type="NCBI Taxonomy" id="1456591"/>
    <lineage>
        <taxon>Bacteria</taxon>
        <taxon>Pseudomonadati</taxon>
        <taxon>Pseudomonadota</taxon>
        <taxon>Alphaproteobacteria</taxon>
        <taxon>Kordiimonadales</taxon>
        <taxon>Temperatibacteraceae</taxon>
        <taxon>Temperatibacter</taxon>
    </lineage>
</organism>
<dbReference type="PANTHER" id="PTHR32322">
    <property type="entry name" value="INNER MEMBRANE TRANSPORTER"/>
    <property type="match status" value="1"/>
</dbReference>
<dbReference type="Pfam" id="PF00892">
    <property type="entry name" value="EamA"/>
    <property type="match status" value="2"/>
</dbReference>
<accession>A0AA52EC94</accession>
<feature type="transmembrane region" description="Helical" evidence="6">
    <location>
        <begin position="269"/>
        <end position="288"/>
    </location>
</feature>
<dbReference type="InterPro" id="IPR050638">
    <property type="entry name" value="AA-Vitamin_Transporters"/>
</dbReference>
<evidence type="ECO:0000256" key="4">
    <source>
        <dbReference type="ARBA" id="ARBA00022989"/>
    </source>
</evidence>
<feature type="domain" description="EamA" evidence="7">
    <location>
        <begin position="4"/>
        <end position="135"/>
    </location>
</feature>
<feature type="transmembrane region" description="Helical" evidence="6">
    <location>
        <begin position="87"/>
        <end position="107"/>
    </location>
</feature>
<dbReference type="GO" id="GO:0016020">
    <property type="term" value="C:membrane"/>
    <property type="evidence" value="ECO:0007669"/>
    <property type="project" value="UniProtKB-SubCell"/>
</dbReference>
<proteinExistence type="inferred from homology"/>
<dbReference type="InterPro" id="IPR000620">
    <property type="entry name" value="EamA_dom"/>
</dbReference>
<keyword evidence="5 6" id="KW-0472">Membrane</keyword>
<feature type="transmembrane region" description="Helical" evidence="6">
    <location>
        <begin position="7"/>
        <end position="28"/>
    </location>
</feature>
<gene>
    <name evidence="8" type="ORF">QGN29_14445</name>
</gene>
<evidence type="ECO:0000256" key="6">
    <source>
        <dbReference type="SAM" id="Phobius"/>
    </source>
</evidence>
<comment type="similarity">
    <text evidence="2">Belongs to the EamA transporter family.</text>
</comment>
<feature type="transmembrane region" description="Helical" evidence="6">
    <location>
        <begin position="148"/>
        <end position="168"/>
    </location>
</feature>
<comment type="subcellular location">
    <subcellularLocation>
        <location evidence="1">Membrane</location>
        <topology evidence="1">Multi-pass membrane protein</topology>
    </subcellularLocation>
</comment>
<dbReference type="PANTHER" id="PTHR32322:SF2">
    <property type="entry name" value="EAMA DOMAIN-CONTAINING PROTEIN"/>
    <property type="match status" value="1"/>
</dbReference>
<evidence type="ECO:0000313" key="8">
    <source>
        <dbReference type="EMBL" id="WND02747.1"/>
    </source>
</evidence>
<evidence type="ECO:0000256" key="3">
    <source>
        <dbReference type="ARBA" id="ARBA00022692"/>
    </source>
</evidence>
<feature type="transmembrane region" description="Helical" evidence="6">
    <location>
        <begin position="180"/>
        <end position="201"/>
    </location>
</feature>
<evidence type="ECO:0000256" key="5">
    <source>
        <dbReference type="ARBA" id="ARBA00023136"/>
    </source>
</evidence>
<dbReference type="SUPFAM" id="SSF103481">
    <property type="entry name" value="Multidrug resistance efflux transporter EmrE"/>
    <property type="match status" value="2"/>
</dbReference>
<dbReference type="AlphaFoldDB" id="A0AA52EC94"/>
<feature type="transmembrane region" description="Helical" evidence="6">
    <location>
        <begin position="244"/>
        <end position="263"/>
    </location>
</feature>
<feature type="transmembrane region" description="Helical" evidence="6">
    <location>
        <begin position="213"/>
        <end position="232"/>
    </location>
</feature>